<dbReference type="InterPro" id="IPR058669">
    <property type="entry name" value="TPR_IPO7/11-like"/>
</dbReference>
<dbReference type="GO" id="GO:0031267">
    <property type="term" value="F:small GTPase binding"/>
    <property type="evidence" value="ECO:0007669"/>
    <property type="project" value="InterPro"/>
</dbReference>
<dbReference type="InterPro" id="IPR016024">
    <property type="entry name" value="ARM-type_fold"/>
</dbReference>
<evidence type="ECO:0000259" key="5">
    <source>
        <dbReference type="PROSITE" id="PS50166"/>
    </source>
</evidence>
<dbReference type="Proteomes" id="UP000799429">
    <property type="component" value="Unassembled WGS sequence"/>
</dbReference>
<dbReference type="GO" id="GO:0005635">
    <property type="term" value="C:nuclear envelope"/>
    <property type="evidence" value="ECO:0007669"/>
    <property type="project" value="TreeGrafter"/>
</dbReference>
<comment type="caution">
    <text evidence="6">The sequence shown here is derived from an EMBL/GenBank/DDBJ whole genome shotgun (WGS) entry which is preliminary data.</text>
</comment>
<keyword evidence="4" id="KW-0539">Nucleus</keyword>
<proteinExistence type="inferred from homology"/>
<organism evidence="6 7">
    <name type="scientific">Patellaria atrata CBS 101060</name>
    <dbReference type="NCBI Taxonomy" id="1346257"/>
    <lineage>
        <taxon>Eukaryota</taxon>
        <taxon>Fungi</taxon>
        <taxon>Dikarya</taxon>
        <taxon>Ascomycota</taxon>
        <taxon>Pezizomycotina</taxon>
        <taxon>Dothideomycetes</taxon>
        <taxon>Dothideomycetes incertae sedis</taxon>
        <taxon>Patellariales</taxon>
        <taxon>Patellariaceae</taxon>
        <taxon>Patellaria</taxon>
    </lineage>
</organism>
<dbReference type="PANTHER" id="PTHR10997:SF7">
    <property type="entry name" value="IMPORTIN-11"/>
    <property type="match status" value="1"/>
</dbReference>
<protein>
    <submittedName>
        <fullName evidence="6">ARM repeat-containing protein</fullName>
    </submittedName>
</protein>
<dbReference type="EMBL" id="MU006092">
    <property type="protein sequence ID" value="KAF2841032.1"/>
    <property type="molecule type" value="Genomic_DNA"/>
</dbReference>
<evidence type="ECO:0000313" key="6">
    <source>
        <dbReference type="EMBL" id="KAF2841032.1"/>
    </source>
</evidence>
<dbReference type="Gene3D" id="1.25.10.10">
    <property type="entry name" value="Leucine-rich Repeat Variant"/>
    <property type="match status" value="1"/>
</dbReference>
<dbReference type="AlphaFoldDB" id="A0A9P4VTK7"/>
<evidence type="ECO:0000256" key="4">
    <source>
        <dbReference type="ARBA" id="ARBA00023242"/>
    </source>
</evidence>
<name>A0A9P4VTK7_9PEZI</name>
<evidence type="ECO:0000256" key="1">
    <source>
        <dbReference type="ARBA" id="ARBA00004123"/>
    </source>
</evidence>
<dbReference type="Pfam" id="PF03810">
    <property type="entry name" value="IBN_N"/>
    <property type="match status" value="1"/>
</dbReference>
<dbReference type="SMART" id="SM00913">
    <property type="entry name" value="IBN_N"/>
    <property type="match status" value="1"/>
</dbReference>
<gene>
    <name evidence="6" type="ORF">M501DRAFT_1002127</name>
</gene>
<evidence type="ECO:0000313" key="7">
    <source>
        <dbReference type="Proteomes" id="UP000799429"/>
    </source>
</evidence>
<reference evidence="6" key="1">
    <citation type="journal article" date="2020" name="Stud. Mycol.">
        <title>101 Dothideomycetes genomes: a test case for predicting lifestyles and emergence of pathogens.</title>
        <authorList>
            <person name="Haridas S."/>
            <person name="Albert R."/>
            <person name="Binder M."/>
            <person name="Bloem J."/>
            <person name="Labutti K."/>
            <person name="Salamov A."/>
            <person name="Andreopoulos B."/>
            <person name="Baker S."/>
            <person name="Barry K."/>
            <person name="Bills G."/>
            <person name="Bluhm B."/>
            <person name="Cannon C."/>
            <person name="Castanera R."/>
            <person name="Culley D."/>
            <person name="Daum C."/>
            <person name="Ezra D."/>
            <person name="Gonzalez J."/>
            <person name="Henrissat B."/>
            <person name="Kuo A."/>
            <person name="Liang C."/>
            <person name="Lipzen A."/>
            <person name="Lutzoni F."/>
            <person name="Magnuson J."/>
            <person name="Mondo S."/>
            <person name="Nolan M."/>
            <person name="Ohm R."/>
            <person name="Pangilinan J."/>
            <person name="Park H.-J."/>
            <person name="Ramirez L."/>
            <person name="Alfaro M."/>
            <person name="Sun H."/>
            <person name="Tritt A."/>
            <person name="Yoshinaga Y."/>
            <person name="Zwiers L.-H."/>
            <person name="Turgeon B."/>
            <person name="Goodwin S."/>
            <person name="Spatafora J."/>
            <person name="Crous P."/>
            <person name="Grigoriev I."/>
        </authorList>
    </citation>
    <scope>NUCLEOTIDE SEQUENCE</scope>
    <source>
        <strain evidence="6">CBS 101060</strain>
    </source>
</reference>
<dbReference type="PROSITE" id="PS50166">
    <property type="entry name" value="IMPORTIN_B_NT"/>
    <property type="match status" value="1"/>
</dbReference>
<dbReference type="Pfam" id="PF25758">
    <property type="entry name" value="TPR_IPO11"/>
    <property type="match status" value="1"/>
</dbReference>
<dbReference type="OrthoDB" id="361693at2759"/>
<evidence type="ECO:0000256" key="3">
    <source>
        <dbReference type="ARBA" id="ARBA00022448"/>
    </source>
</evidence>
<accession>A0A9P4VTK7</accession>
<dbReference type="FunFam" id="1.25.10.10:FF:000362">
    <property type="entry name" value="Importin 11, putative"/>
    <property type="match status" value="1"/>
</dbReference>
<feature type="domain" description="Importin N-terminal" evidence="5">
    <location>
        <begin position="39"/>
        <end position="110"/>
    </location>
</feature>
<dbReference type="InterPro" id="IPR001494">
    <property type="entry name" value="Importin-beta_N"/>
</dbReference>
<dbReference type="PANTHER" id="PTHR10997">
    <property type="entry name" value="IMPORTIN-7, 8, 11"/>
    <property type="match status" value="1"/>
</dbReference>
<evidence type="ECO:0000256" key="2">
    <source>
        <dbReference type="ARBA" id="ARBA00007991"/>
    </source>
</evidence>
<dbReference type="InterPro" id="IPR011989">
    <property type="entry name" value="ARM-like"/>
</dbReference>
<keyword evidence="3" id="KW-0813">Transport</keyword>
<dbReference type="SUPFAM" id="SSF48371">
    <property type="entry name" value="ARM repeat"/>
    <property type="match status" value="1"/>
</dbReference>
<sequence length="1057" mass="119723">METDSVVELPAAANPLTEGILIQILRSSASTNADQVRHGTTQLDNWRNKSGFHTLLQAVFQEKYLPVEVRYLAIIQLKNGIDTFWRGSRSIVNKDEKDIIRSRLIDSGLNEADRRLALQNALIIGKVVRIDYPTAWPDAIEQVVNRLRASIESGAYHLHLPRILLILHHVIKELSRARLQRQRANLQAIAPEIFHILGQIYIQKVQRWQTFLREGGDDEGGALEDIDQSLITIRVIRRLVISGFEFPHRVDAIREFWPHVRNHLGEFLGFVSHPDSPLSPLVQNLVEKHLMQLAKLHFTMAQTHPASFVLLPDSLDLVRAYWNLIAKYGESFGSKSLDTSKIIEGDGDTDETQGPIESRLSLKGLLILRACFKMIFNPAQTFKYRHANEKEEQKQSTQFIKDSLFTPSFLTEIMEVIVTRFFVIRQVDLAQWQEEPEEWEVKEEGESEKYEFSVKACSEKVFLEVAINYKELIMEPLKNVFYSVASPENNNLQLKESVYSAVGLAAAVIHEHLDFDTFITATLVPEVQIQRPGYNILRRRIAILLGQWIPIKVAEANRPVVYRIFQYLLDKNVPLNDLVVRVTAGRHFSHIANEWEFAWQLFTPFAKTILEALMNLILEVELIDTKMAILNTISVIVERAEHNITPFADAIVSLLPSLWDQSGDQHLMKTAILTILTRLINAMKSESRRFHDLALPIIHSAIEPGSETNVYLQEDALDLWHSILAQTETPPSQALISIFPRIFSLFEYSNENLRQALEITDSYLLLTPSYILGEDIRSQLLTRLGDLLGTLKNEPNGIVCNLLELIIRTADAIGGERAINLLTQDMLIYRDNSVIHKLIVGVMGAYAEWQLRDTGIDKVADAINGIVETDYFSVISRLVLASPSTFLNAMESLVQGTNESPTLPLERLLAEWFHHFEAVADPMRRKLMCLALTRLFGLGRTWAMGRLQDFCTVWTDVIVELTDGADDKSVDSLVWSRPTAAELPDPTTSPEAPEDARRRDLIYSDHVHTVNVIAAVREALGAGIAAAGGEQIFRDEWLVNVDKDVWEAFVKLPGVVG</sequence>
<comment type="similarity">
    <text evidence="2">Belongs to the importin beta family.</text>
</comment>
<comment type="subcellular location">
    <subcellularLocation>
        <location evidence="1">Nucleus</location>
    </subcellularLocation>
</comment>
<dbReference type="GO" id="GO:0006606">
    <property type="term" value="P:protein import into nucleus"/>
    <property type="evidence" value="ECO:0007669"/>
    <property type="project" value="TreeGrafter"/>
</dbReference>
<keyword evidence="7" id="KW-1185">Reference proteome</keyword>
<dbReference type="GO" id="GO:0005829">
    <property type="term" value="C:cytosol"/>
    <property type="evidence" value="ECO:0007669"/>
    <property type="project" value="TreeGrafter"/>
</dbReference>